<dbReference type="InterPro" id="IPR007527">
    <property type="entry name" value="Znf_SWIM"/>
</dbReference>
<keyword evidence="1" id="KW-0863">Zinc-finger</keyword>
<comment type="caution">
    <text evidence="3">The sequence shown here is derived from an EMBL/GenBank/DDBJ whole genome shotgun (WGS) entry which is preliminary data.</text>
</comment>
<dbReference type="InterPro" id="IPR057945">
    <property type="entry name" value="TPR_ZSWIM8"/>
</dbReference>
<keyword evidence="1" id="KW-0479">Metal-binding</keyword>
<feature type="domain" description="SWIM-type" evidence="2">
    <location>
        <begin position="143"/>
        <end position="179"/>
    </location>
</feature>
<evidence type="ECO:0000313" key="3">
    <source>
        <dbReference type="EMBL" id="GIX73375.1"/>
    </source>
</evidence>
<dbReference type="GO" id="GO:0008270">
    <property type="term" value="F:zinc ion binding"/>
    <property type="evidence" value="ECO:0007669"/>
    <property type="project" value="UniProtKB-KW"/>
</dbReference>
<dbReference type="PROSITE" id="PS50966">
    <property type="entry name" value="ZF_SWIM"/>
    <property type="match status" value="1"/>
</dbReference>
<dbReference type="GO" id="GO:0031462">
    <property type="term" value="C:Cul2-RING ubiquitin ligase complex"/>
    <property type="evidence" value="ECO:0007669"/>
    <property type="project" value="TreeGrafter"/>
</dbReference>
<evidence type="ECO:0000256" key="1">
    <source>
        <dbReference type="PROSITE-ProRule" id="PRU00325"/>
    </source>
</evidence>
<accession>A0AAV4MM09</accession>
<dbReference type="EMBL" id="BPLR01019944">
    <property type="protein sequence ID" value="GIX73375.1"/>
    <property type="molecule type" value="Genomic_DNA"/>
</dbReference>
<keyword evidence="4" id="KW-1185">Reference proteome</keyword>
<dbReference type="AlphaFoldDB" id="A0AAV4MM09"/>
<keyword evidence="1" id="KW-0862">Zinc</keyword>
<proteinExistence type="predicted"/>
<dbReference type="PANTHER" id="PTHR22619:SF1">
    <property type="entry name" value="ZINC FINGER SWIM DOMAIN-CONTAINING PROTEIN 8"/>
    <property type="match status" value="1"/>
</dbReference>
<organism evidence="3 4">
    <name type="scientific">Caerostris extrusa</name>
    <name type="common">Bark spider</name>
    <name type="synonym">Caerostris bankana</name>
    <dbReference type="NCBI Taxonomy" id="172846"/>
    <lineage>
        <taxon>Eukaryota</taxon>
        <taxon>Metazoa</taxon>
        <taxon>Ecdysozoa</taxon>
        <taxon>Arthropoda</taxon>
        <taxon>Chelicerata</taxon>
        <taxon>Arachnida</taxon>
        <taxon>Araneae</taxon>
        <taxon>Araneomorphae</taxon>
        <taxon>Entelegynae</taxon>
        <taxon>Araneoidea</taxon>
        <taxon>Araneidae</taxon>
        <taxon>Caerostris</taxon>
    </lineage>
</organism>
<reference evidence="3 4" key="1">
    <citation type="submission" date="2021-06" db="EMBL/GenBank/DDBJ databases">
        <title>Caerostris extrusa draft genome.</title>
        <authorList>
            <person name="Kono N."/>
            <person name="Arakawa K."/>
        </authorList>
    </citation>
    <scope>NUCLEOTIDE SEQUENCE [LARGE SCALE GENOMIC DNA]</scope>
</reference>
<protein>
    <submittedName>
        <fullName evidence="3">Zinc finger SWIM domain-containing protein 8</fullName>
    </submittedName>
</protein>
<evidence type="ECO:0000313" key="4">
    <source>
        <dbReference type="Proteomes" id="UP001054945"/>
    </source>
</evidence>
<dbReference type="Proteomes" id="UP001054945">
    <property type="component" value="Unassembled WGS sequence"/>
</dbReference>
<sequence>MLTFIDISSGPNSLHRTSEEYNSALPAASLSQLSQSSVVDGQVTSLVELSAKVVAFHIPFEVVEHVCPPVPEQLQLRIAFWSFPENEEDIRLYSCLANGSADEFQRGEHLYKARAVKELLQIGFHLSATITPPQSLSVSKGTCNVAVTFDRCRITSCTCTCTSSASWCSHVVAVCLSRIHQPNHVRLRAPVSESLSRLHRVQLQKFAQYLISELPQQILPTAQRLLDELLSSQQTAINTLGGAPDPTAGASINEQTTWCLDGSTLHENIRKILIKLCVPSPIVFSDVNYLSSTAPPAAAEWSSLLRPLRGREPEGLWNLLSIVREMFHRDRNAIPLLEILTEEVLQCDQLNNLNFHIYSRFCLGGSAQRCHFIWDQVVIVVSSMHSNTHASQHACSSLCDEVVVLWRLAALNPALSPQDRQTLFGQLRCWHIKTLERVWKTRNSSSNATSSIKRADIEVFPGFRPAMEGCLLDGVITQFQELHMLKVEVEDGIALMFMLEQQNHHPLQLLLPMIVTTVAWHVFHLAEGVLLMWAK</sequence>
<gene>
    <name evidence="3" type="primary">Zswim8</name>
    <name evidence="3" type="ORF">CEXT_151671</name>
</gene>
<evidence type="ECO:0000259" key="2">
    <source>
        <dbReference type="PROSITE" id="PS50966"/>
    </source>
</evidence>
<name>A0AAV4MM09_CAEEX</name>
<dbReference type="PANTHER" id="PTHR22619">
    <property type="entry name" value="ZINC FINGER SWIM DOMAIN CONTAINING PROTEIN 4, 5, 6"/>
    <property type="match status" value="1"/>
</dbReference>
<dbReference type="Pfam" id="PF25572">
    <property type="entry name" value="TPR_ZSWIM8"/>
    <property type="match status" value="1"/>
</dbReference>